<dbReference type="InterPro" id="IPR052558">
    <property type="entry name" value="Siderophore_Hydrolase_D"/>
</dbReference>
<evidence type="ECO:0000313" key="5">
    <source>
        <dbReference type="Proteomes" id="UP000320300"/>
    </source>
</evidence>
<dbReference type="EMBL" id="FXTN01000014">
    <property type="protein sequence ID" value="SMO97292.1"/>
    <property type="molecule type" value="Genomic_DNA"/>
</dbReference>
<dbReference type="Pfam" id="PF00756">
    <property type="entry name" value="Esterase"/>
    <property type="match status" value="1"/>
</dbReference>
<dbReference type="Proteomes" id="UP000320300">
    <property type="component" value="Unassembled WGS sequence"/>
</dbReference>
<dbReference type="RefSeq" id="WP_185960588.1">
    <property type="nucleotide sequence ID" value="NZ_CBCSJO010000013.1"/>
</dbReference>
<keyword evidence="5" id="KW-1185">Reference proteome</keyword>
<dbReference type="GO" id="GO:0016788">
    <property type="term" value="F:hydrolase activity, acting on ester bonds"/>
    <property type="evidence" value="ECO:0007669"/>
    <property type="project" value="TreeGrafter"/>
</dbReference>
<dbReference type="PANTHER" id="PTHR40841">
    <property type="entry name" value="SIDEROPHORE TRIACETYLFUSARININE C ESTERASE"/>
    <property type="match status" value="1"/>
</dbReference>
<dbReference type="AlphaFoldDB" id="A0A521FM67"/>
<evidence type="ECO:0000256" key="2">
    <source>
        <dbReference type="ARBA" id="ARBA00022801"/>
    </source>
</evidence>
<accession>A0A521FM67</accession>
<dbReference type="InterPro" id="IPR029058">
    <property type="entry name" value="AB_hydrolase_fold"/>
</dbReference>
<evidence type="ECO:0000256" key="1">
    <source>
        <dbReference type="ARBA" id="ARBA00005622"/>
    </source>
</evidence>
<evidence type="ECO:0000313" key="4">
    <source>
        <dbReference type="EMBL" id="SMO97292.1"/>
    </source>
</evidence>
<evidence type="ECO:0000256" key="3">
    <source>
        <dbReference type="SAM" id="SignalP"/>
    </source>
</evidence>
<proteinExistence type="inferred from homology"/>
<dbReference type="Gene3D" id="3.40.50.1820">
    <property type="entry name" value="alpha/beta hydrolase"/>
    <property type="match status" value="1"/>
</dbReference>
<name>A0A521FM67_9SPHI</name>
<dbReference type="SUPFAM" id="SSF53474">
    <property type="entry name" value="alpha/beta-Hydrolases"/>
    <property type="match status" value="1"/>
</dbReference>
<reference evidence="4 5" key="1">
    <citation type="submission" date="2017-05" db="EMBL/GenBank/DDBJ databases">
        <authorList>
            <person name="Varghese N."/>
            <person name="Submissions S."/>
        </authorList>
    </citation>
    <scope>NUCLEOTIDE SEQUENCE [LARGE SCALE GENOMIC DNA]</scope>
    <source>
        <strain evidence="4 5">DSM 19036</strain>
    </source>
</reference>
<evidence type="ECO:0008006" key="6">
    <source>
        <dbReference type="Google" id="ProtNLM"/>
    </source>
</evidence>
<dbReference type="PANTHER" id="PTHR40841:SF2">
    <property type="entry name" value="SIDEROPHORE-DEGRADING ESTERASE (EUROFUNG)"/>
    <property type="match status" value="1"/>
</dbReference>
<keyword evidence="2" id="KW-0378">Hydrolase</keyword>
<feature type="chain" id="PRO_5022199381" description="Esterase" evidence="3">
    <location>
        <begin position="20"/>
        <end position="301"/>
    </location>
</feature>
<protein>
    <recommendedName>
        <fullName evidence="6">Esterase</fullName>
    </recommendedName>
</protein>
<keyword evidence="3" id="KW-0732">Signal</keyword>
<feature type="signal peptide" evidence="3">
    <location>
        <begin position="1"/>
        <end position="19"/>
    </location>
</feature>
<sequence>MKNFQLIILFLCAVFTATAQTVKNGNLIIGKVDSLHSRILNEDRKIWIYLPSSASDIKYQKQHYPILYLLDAESHFSSVTGMIQQLSEINGNSVLPEMIVVGIPNKDRTRDLTPTNALTGPEGKKYPMFKKSGGGEKFVAFIEKELMPHIDSLYAPSPQRSIIGHSFGGLTVMNIMIHHPELFNQYVAIDPSMWWDSRKLLKETPSAMTDKKLLGKSLFLGIANTMASGMDTTKVLSDTTGDTEHIRAILALNKVIRNHSGSGLQYSYKYYKDDDHGSVPLIAEYDALHFLYKGYTANKPK</sequence>
<gene>
    <name evidence="4" type="ORF">SAMN06265348_11426</name>
</gene>
<organism evidence="4 5">
    <name type="scientific">Pedobacter westerhofensis</name>
    <dbReference type="NCBI Taxonomy" id="425512"/>
    <lineage>
        <taxon>Bacteria</taxon>
        <taxon>Pseudomonadati</taxon>
        <taxon>Bacteroidota</taxon>
        <taxon>Sphingobacteriia</taxon>
        <taxon>Sphingobacteriales</taxon>
        <taxon>Sphingobacteriaceae</taxon>
        <taxon>Pedobacter</taxon>
    </lineage>
</organism>
<dbReference type="InterPro" id="IPR000801">
    <property type="entry name" value="Esterase-like"/>
</dbReference>
<comment type="similarity">
    <text evidence="1">Belongs to the esterase D family.</text>
</comment>